<organism evidence="1 2">
    <name type="scientific">Mucilaginibacter straminoryzae</name>
    <dbReference type="NCBI Taxonomy" id="2932774"/>
    <lineage>
        <taxon>Bacteria</taxon>
        <taxon>Pseudomonadati</taxon>
        <taxon>Bacteroidota</taxon>
        <taxon>Sphingobacteriia</taxon>
        <taxon>Sphingobacteriales</taxon>
        <taxon>Sphingobacteriaceae</taxon>
        <taxon>Mucilaginibacter</taxon>
    </lineage>
</organism>
<evidence type="ECO:0000313" key="1">
    <source>
        <dbReference type="EMBL" id="MCJ8211980.1"/>
    </source>
</evidence>
<dbReference type="RefSeq" id="WP_245133115.1">
    <property type="nucleotide sequence ID" value="NZ_JALJEJ010000015.1"/>
</dbReference>
<comment type="caution">
    <text evidence="1">The sequence shown here is derived from an EMBL/GenBank/DDBJ whole genome shotgun (WGS) entry which is preliminary data.</text>
</comment>
<evidence type="ECO:0000313" key="2">
    <source>
        <dbReference type="Proteomes" id="UP001139450"/>
    </source>
</evidence>
<keyword evidence="2" id="KW-1185">Reference proteome</keyword>
<dbReference type="InterPro" id="IPR026341">
    <property type="entry name" value="T9SS_type_B"/>
</dbReference>
<proteinExistence type="predicted"/>
<dbReference type="Proteomes" id="UP001139450">
    <property type="component" value="Unassembled WGS sequence"/>
</dbReference>
<dbReference type="EMBL" id="JALJEJ010000015">
    <property type="protein sequence ID" value="MCJ8211980.1"/>
    <property type="molecule type" value="Genomic_DNA"/>
</dbReference>
<protein>
    <submittedName>
        <fullName evidence="1">Gliding motility-associated C-terminal domain-containing protein</fullName>
    </submittedName>
</protein>
<dbReference type="NCBIfam" id="TIGR04131">
    <property type="entry name" value="Bac_Flav_CTERM"/>
    <property type="match status" value="1"/>
</dbReference>
<dbReference type="AlphaFoldDB" id="A0A9X2BBR4"/>
<sequence length="475" mass="50993">MTLTFIGRADGAARLPGSADSYVIISQRDYPTCEGNPIIIDAAAFYMGPHLSYVWRVNGLIQPNQNSSSLVIDNVNVKVALTDIVDCVVTDNDSGQAITSNQLTNVVTAKYYKPSAQIYFMDTFSGGERTICPDVAVAIGTSTSFNYNLVPVSLQYQWLINGQPIDNKKSFLENYPYKDGDKVVCNVIMISKCLARDSAISNEITIHLNPTPAITISSADGGCAGTTQVYKATVTNPGTAPAYEWMINGGKAGTNSATFTSSTLKTNDVITCKFTTKNFCGNAEALSNPVVVADITAVKSNTVSISSSAPGNFITEGQTVYFTANPTYQGNLSYQWFVNGKASGYDGPTFLSSTLTIGDKVYCVATATENCVVPRSATSNVITILMHKPIIVPNAFTPNGDGINDTWDLLPLLAYPDCNIRVFNRYGALVYQSIGYTQGWDGTLNGKPLPVGVYYYIIKPGGQTPPFSGSVSIIR</sequence>
<reference evidence="1" key="1">
    <citation type="submission" date="2022-04" db="EMBL/GenBank/DDBJ databases">
        <title>Mucilaginibacter sp. RS28 isolated from freshwater.</title>
        <authorList>
            <person name="Ko S.-R."/>
        </authorList>
    </citation>
    <scope>NUCLEOTIDE SEQUENCE</scope>
    <source>
        <strain evidence="1">RS28</strain>
    </source>
</reference>
<name>A0A9X2BBR4_9SPHI</name>
<gene>
    <name evidence="1" type="ORF">MUY27_19840</name>
</gene>
<dbReference type="Pfam" id="PF13585">
    <property type="entry name" value="CHU_C"/>
    <property type="match status" value="1"/>
</dbReference>
<accession>A0A9X2BBR4</accession>